<keyword evidence="13" id="KW-1185">Reference proteome</keyword>
<dbReference type="InterPro" id="IPR015422">
    <property type="entry name" value="PyrdxlP-dep_Trfase_small"/>
</dbReference>
<evidence type="ECO:0000256" key="10">
    <source>
        <dbReference type="RuleBase" id="RU004504"/>
    </source>
</evidence>
<accession>B4DBR8</accession>
<dbReference type="Gene3D" id="3.90.1150.10">
    <property type="entry name" value="Aspartate Aminotransferase, domain 1"/>
    <property type="match status" value="1"/>
</dbReference>
<evidence type="ECO:0000256" key="1">
    <source>
        <dbReference type="ARBA" id="ARBA00001933"/>
    </source>
</evidence>
<keyword evidence="5" id="KW-0479">Metal-binding</keyword>
<dbReference type="PIRSF" id="PIRSF005572">
    <property type="entry name" value="NifS"/>
    <property type="match status" value="1"/>
</dbReference>
<evidence type="ECO:0000256" key="5">
    <source>
        <dbReference type="ARBA" id="ARBA00022723"/>
    </source>
</evidence>
<comment type="catalytic activity">
    <reaction evidence="9">
        <text>(sulfur carrier)-H + L-cysteine = (sulfur carrier)-SH + L-alanine</text>
        <dbReference type="Rhea" id="RHEA:43892"/>
        <dbReference type="Rhea" id="RHEA-COMP:14737"/>
        <dbReference type="Rhea" id="RHEA-COMP:14739"/>
        <dbReference type="ChEBI" id="CHEBI:29917"/>
        <dbReference type="ChEBI" id="CHEBI:35235"/>
        <dbReference type="ChEBI" id="CHEBI:57972"/>
        <dbReference type="ChEBI" id="CHEBI:64428"/>
        <dbReference type="EC" id="2.8.1.7"/>
    </reaction>
</comment>
<comment type="cofactor">
    <cofactor evidence="1 10">
        <name>pyridoxal 5'-phosphate</name>
        <dbReference type="ChEBI" id="CHEBI:597326"/>
    </cofactor>
</comment>
<evidence type="ECO:0000256" key="4">
    <source>
        <dbReference type="ARBA" id="ARBA00022679"/>
    </source>
</evidence>
<evidence type="ECO:0000256" key="8">
    <source>
        <dbReference type="ARBA" id="ARBA00023014"/>
    </source>
</evidence>
<keyword evidence="4 12" id="KW-0808">Transferase</keyword>
<dbReference type="GO" id="GO:0031071">
    <property type="term" value="F:cysteine desulfurase activity"/>
    <property type="evidence" value="ECO:0007669"/>
    <property type="project" value="UniProtKB-EC"/>
</dbReference>
<comment type="similarity">
    <text evidence="2">Belongs to the class-V pyridoxal-phosphate-dependent aminotransferase family. NifS/IscS subfamily.</text>
</comment>
<evidence type="ECO:0000256" key="7">
    <source>
        <dbReference type="ARBA" id="ARBA00023004"/>
    </source>
</evidence>
<keyword evidence="12" id="KW-0032">Aminotransferase</keyword>
<reference evidence="12 13" key="1">
    <citation type="journal article" date="2011" name="J. Bacteriol.">
        <title>Genome sequence of Chthoniobacter flavus Ellin428, an aerobic heterotrophic soil bacterium.</title>
        <authorList>
            <person name="Kant R."/>
            <person name="van Passel M.W."/>
            <person name="Palva A."/>
            <person name="Lucas S."/>
            <person name="Lapidus A."/>
            <person name="Glavina Del Rio T."/>
            <person name="Dalin E."/>
            <person name="Tice H."/>
            <person name="Bruce D."/>
            <person name="Goodwin L."/>
            <person name="Pitluck S."/>
            <person name="Larimer F.W."/>
            <person name="Land M.L."/>
            <person name="Hauser L."/>
            <person name="Sangwan P."/>
            <person name="de Vos W.M."/>
            <person name="Janssen P.H."/>
            <person name="Smidt H."/>
        </authorList>
    </citation>
    <scope>NUCLEOTIDE SEQUENCE [LARGE SCALE GENOMIC DNA]</scope>
    <source>
        <strain evidence="12 13">Ellin428</strain>
    </source>
</reference>
<dbReference type="Gene3D" id="3.40.640.10">
    <property type="entry name" value="Type I PLP-dependent aspartate aminotransferase-like (Major domain)"/>
    <property type="match status" value="1"/>
</dbReference>
<organism evidence="12 13">
    <name type="scientific">Chthoniobacter flavus Ellin428</name>
    <dbReference type="NCBI Taxonomy" id="497964"/>
    <lineage>
        <taxon>Bacteria</taxon>
        <taxon>Pseudomonadati</taxon>
        <taxon>Verrucomicrobiota</taxon>
        <taxon>Spartobacteria</taxon>
        <taxon>Chthoniobacterales</taxon>
        <taxon>Chthoniobacteraceae</taxon>
        <taxon>Chthoniobacter</taxon>
    </lineage>
</organism>
<dbReference type="PANTHER" id="PTHR11601">
    <property type="entry name" value="CYSTEINE DESULFURYLASE FAMILY MEMBER"/>
    <property type="match status" value="1"/>
</dbReference>
<comment type="caution">
    <text evidence="12">The sequence shown here is derived from an EMBL/GenBank/DDBJ whole genome shotgun (WGS) entry which is preliminary data.</text>
</comment>
<evidence type="ECO:0000256" key="3">
    <source>
        <dbReference type="ARBA" id="ARBA00012239"/>
    </source>
</evidence>
<dbReference type="InterPro" id="IPR000192">
    <property type="entry name" value="Aminotrans_V_dom"/>
</dbReference>
<dbReference type="GO" id="GO:0008483">
    <property type="term" value="F:transaminase activity"/>
    <property type="evidence" value="ECO:0007669"/>
    <property type="project" value="UniProtKB-KW"/>
</dbReference>
<dbReference type="GO" id="GO:0051536">
    <property type="term" value="F:iron-sulfur cluster binding"/>
    <property type="evidence" value="ECO:0007669"/>
    <property type="project" value="UniProtKB-KW"/>
</dbReference>
<dbReference type="PANTHER" id="PTHR11601:SF34">
    <property type="entry name" value="CYSTEINE DESULFURASE"/>
    <property type="match status" value="1"/>
</dbReference>
<protein>
    <recommendedName>
        <fullName evidence="3">cysteine desulfurase</fullName>
        <ecNumber evidence="3">2.8.1.7</ecNumber>
    </recommendedName>
</protein>
<gene>
    <name evidence="12" type="ORF">CfE428DRAFT_6359</name>
</gene>
<dbReference type="GO" id="GO:0046872">
    <property type="term" value="F:metal ion binding"/>
    <property type="evidence" value="ECO:0007669"/>
    <property type="project" value="UniProtKB-KW"/>
</dbReference>
<evidence type="ECO:0000256" key="2">
    <source>
        <dbReference type="ARBA" id="ARBA00006490"/>
    </source>
</evidence>
<dbReference type="EC" id="2.8.1.7" evidence="3"/>
<name>B4DBR8_9BACT</name>
<evidence type="ECO:0000259" key="11">
    <source>
        <dbReference type="Pfam" id="PF00266"/>
    </source>
</evidence>
<feature type="domain" description="Aminotransferase class V" evidence="11">
    <location>
        <begin position="45"/>
        <end position="375"/>
    </location>
</feature>
<evidence type="ECO:0000256" key="6">
    <source>
        <dbReference type="ARBA" id="ARBA00022898"/>
    </source>
</evidence>
<dbReference type="InterPro" id="IPR015424">
    <property type="entry name" value="PyrdxlP-dep_Trfase"/>
</dbReference>
<evidence type="ECO:0000313" key="12">
    <source>
        <dbReference type="EMBL" id="EDY16097.1"/>
    </source>
</evidence>
<dbReference type="InterPro" id="IPR015421">
    <property type="entry name" value="PyrdxlP-dep_Trfase_major"/>
</dbReference>
<keyword evidence="8" id="KW-0411">Iron-sulfur</keyword>
<dbReference type="InterPro" id="IPR020578">
    <property type="entry name" value="Aminotrans_V_PyrdxlP_BS"/>
</dbReference>
<dbReference type="AlphaFoldDB" id="B4DBR8"/>
<evidence type="ECO:0000256" key="9">
    <source>
        <dbReference type="ARBA" id="ARBA00050776"/>
    </source>
</evidence>
<dbReference type="STRING" id="497964.CfE428DRAFT_6359"/>
<dbReference type="Gene3D" id="1.10.260.50">
    <property type="match status" value="1"/>
</dbReference>
<proteinExistence type="inferred from homology"/>
<dbReference type="Pfam" id="PF00266">
    <property type="entry name" value="Aminotran_5"/>
    <property type="match status" value="1"/>
</dbReference>
<dbReference type="PROSITE" id="PS00595">
    <property type="entry name" value="AA_TRANSFER_CLASS_5"/>
    <property type="match status" value="1"/>
</dbReference>
<dbReference type="eggNOG" id="COG1104">
    <property type="taxonomic scope" value="Bacteria"/>
</dbReference>
<dbReference type="EMBL" id="ABVL01000040">
    <property type="protein sequence ID" value="EDY16097.1"/>
    <property type="molecule type" value="Genomic_DNA"/>
</dbReference>
<dbReference type="InterPro" id="IPR016454">
    <property type="entry name" value="Cysteine_dSase"/>
</dbReference>
<dbReference type="SUPFAM" id="SSF53383">
    <property type="entry name" value="PLP-dependent transferases"/>
    <property type="match status" value="1"/>
</dbReference>
<keyword evidence="7" id="KW-0408">Iron</keyword>
<sequence length="392" mass="42368">MEKWPTIHYQSSTAYFSSPCFILITTPLIRFHPPRGRPGLKPRERYIGNPSSPHRLGARADTALTQAREKLAAWLGCEPHDIVWTSGATEANNTAIQSAAANGAKEIWISAIEHPCALAATERYFGKSRQSIPVTPDGVADVAWLAKALKIGTPGLVTVMAANNETGVLQPWREVLELCREHGVPFFCDAAQWIGKLPARGLGGCDFVSGCAHKFGGPQGVGFLKVPAKFRSLIVGGPQEEGRRAGTENVAGVLAMIAALEERETALRSEFVSERAAWRGAFVEELRTALPGTKIVGGGADRLWNTVAAIMPEVTDCRQRWVVKLDKLGYAVSTGSACASGKEETSHVLAAMGISADEASRALRFSSGWETAHEDWTRLLEGLRNAHREFAS</sequence>
<evidence type="ECO:0000313" key="13">
    <source>
        <dbReference type="Proteomes" id="UP000005824"/>
    </source>
</evidence>
<dbReference type="InParanoid" id="B4DBR8"/>
<keyword evidence="6" id="KW-0663">Pyridoxal phosphate</keyword>
<dbReference type="Proteomes" id="UP000005824">
    <property type="component" value="Unassembled WGS sequence"/>
</dbReference>